<evidence type="ECO:0000313" key="2">
    <source>
        <dbReference type="EMBL" id="AIR90216.1"/>
    </source>
</evidence>
<dbReference type="Proteomes" id="UP000029493">
    <property type="component" value="Chromosome"/>
</dbReference>
<dbReference type="KEGG" id="psw:LK03_13340"/>
<dbReference type="RefSeq" id="WP_038412827.1">
    <property type="nucleotide sequence ID" value="NZ_CP009455.1"/>
</dbReference>
<feature type="region of interest" description="Disordered" evidence="1">
    <location>
        <begin position="45"/>
        <end position="66"/>
    </location>
</feature>
<dbReference type="EMBL" id="CP009455">
    <property type="protein sequence ID" value="AIR90216.1"/>
    <property type="molecule type" value="Genomic_DNA"/>
</dbReference>
<organism evidence="2 3">
    <name type="scientific">Pseudomonas cremoricolorata</name>
    <dbReference type="NCBI Taxonomy" id="157783"/>
    <lineage>
        <taxon>Bacteria</taxon>
        <taxon>Pseudomonadati</taxon>
        <taxon>Pseudomonadota</taxon>
        <taxon>Gammaproteobacteria</taxon>
        <taxon>Pseudomonadales</taxon>
        <taxon>Pseudomonadaceae</taxon>
        <taxon>Pseudomonas</taxon>
    </lineage>
</organism>
<protein>
    <submittedName>
        <fullName evidence="2">Uncharacterized protein</fullName>
    </submittedName>
</protein>
<proteinExistence type="predicted"/>
<evidence type="ECO:0000256" key="1">
    <source>
        <dbReference type="SAM" id="MobiDB-lite"/>
    </source>
</evidence>
<sequence>MNEQAVSLLQQILHQQQEQTDLMRTQNNLLRTIADQNVMLIDALAGEEEGDQDSEPSYYLDGTPCR</sequence>
<keyword evidence="3" id="KW-1185">Reference proteome</keyword>
<reference evidence="2 3" key="1">
    <citation type="submission" date="2014-09" db="EMBL/GenBank/DDBJ databases">
        <authorList>
            <person name="Chan K.-G."/>
        </authorList>
    </citation>
    <scope>NUCLEOTIDE SEQUENCE [LARGE SCALE GENOMIC DNA]</scope>
    <source>
        <strain evidence="2 3">ND07</strain>
    </source>
</reference>
<evidence type="ECO:0000313" key="3">
    <source>
        <dbReference type="Proteomes" id="UP000029493"/>
    </source>
</evidence>
<dbReference type="AlphaFoldDB" id="A0A089WNS7"/>
<dbReference type="STRING" id="157783.LK03_13340"/>
<accession>A0A089WNS7</accession>
<gene>
    <name evidence="2" type="ORF">LK03_13340</name>
</gene>
<name>A0A089WNS7_9PSED</name>
<feature type="compositionally biased region" description="Acidic residues" evidence="1">
    <location>
        <begin position="45"/>
        <end position="54"/>
    </location>
</feature>